<evidence type="ECO:0000256" key="1">
    <source>
        <dbReference type="ARBA" id="ARBA00022741"/>
    </source>
</evidence>
<keyword evidence="2" id="KW-0067">ATP-binding</keyword>
<dbReference type="GO" id="GO:0140662">
    <property type="term" value="F:ATP-dependent protein folding chaperone"/>
    <property type="evidence" value="ECO:0007669"/>
    <property type="project" value="InterPro"/>
</dbReference>
<dbReference type="EMBL" id="LK023316">
    <property type="protein sequence ID" value="CDS05098.1"/>
    <property type="molecule type" value="Genomic_DNA"/>
</dbReference>
<dbReference type="PANTHER" id="PTHR14187:SF5">
    <property type="entry name" value="HEAT SHOCK 70 KDA PROTEIN 12A"/>
    <property type="match status" value="1"/>
</dbReference>
<dbReference type="Gene3D" id="3.30.420.40">
    <property type="match status" value="2"/>
</dbReference>
<name>A0A077WDE6_9FUNG</name>
<dbReference type="PANTHER" id="PTHR14187">
    <property type="entry name" value="ALPHA KINASE/ELONGATION FACTOR 2 KINASE"/>
    <property type="match status" value="1"/>
</dbReference>
<proteinExistence type="predicted"/>
<dbReference type="AlphaFoldDB" id="A0A077WDE6"/>
<protein>
    <submittedName>
        <fullName evidence="3">Uncharacterized protein</fullName>
    </submittedName>
</protein>
<sequence>MELNTDPVRSGTTYSGAAYCILSSDDVADINTWPKQPAHRYPKVSNKKALYMRLLSIFIATSTDKVNNPCSNIQLYKSDTMQLAAWGNAARQKRSQATQDNYIFLNLYKLYLDDSLDGILPLPGGIKPIQLVADYLRAFHAHVVSEMKKGFAQQFEEHQYRYCLTVPAMWSDKSKKAMRDAAILAGLITEDDPHDRLMLISEPEAAAIYCEHACDQFDMSDGDEFMICDAGGGTVDLIVFTVKMGIDGTRRFKESTKGMGKSCGSSFVDKRMRKLLKSKLKKVVDRIPDGAMETMMETFVDTMKPEFDGTDDMFMPIPLTLGLTPEQTDESIGLDAGYLRFTVDELKERVFEPVVQDVLALIQKQRLQTTNLKAIFTVGGFGASHYLQQRIAEEYTKQGIKVITPHRAELAVARGAAYFGKNPYKVATRVPRYWYGIDITNTFLPGVDPEEYKIIRADGSVRCDNRFSCFVPRGEPLDMDSCITQKYKTIYPCPTACTFYAASTDEMPRYTLQPGVRKVFDFEIPMPVLPDVAEGEPLDLTIKMYFGEVELRVEAVIRGQTYRVVCNFNV</sequence>
<gene>
    <name evidence="3" type="ORF">LRAMOSA07627</name>
</gene>
<dbReference type="SUPFAM" id="SSF53067">
    <property type="entry name" value="Actin-like ATPase domain"/>
    <property type="match status" value="2"/>
</dbReference>
<dbReference type="GO" id="GO:0005524">
    <property type="term" value="F:ATP binding"/>
    <property type="evidence" value="ECO:0007669"/>
    <property type="project" value="UniProtKB-KW"/>
</dbReference>
<dbReference type="InterPro" id="IPR043129">
    <property type="entry name" value="ATPase_NBD"/>
</dbReference>
<accession>A0A077WDE6</accession>
<evidence type="ECO:0000313" key="3">
    <source>
        <dbReference type="EMBL" id="CDS05098.1"/>
    </source>
</evidence>
<dbReference type="Pfam" id="PF00012">
    <property type="entry name" value="HSP70"/>
    <property type="match status" value="1"/>
</dbReference>
<dbReference type="InterPro" id="IPR013126">
    <property type="entry name" value="Hsp_70_fam"/>
</dbReference>
<dbReference type="Gene3D" id="3.90.640.10">
    <property type="entry name" value="Actin, Chain A, domain 4"/>
    <property type="match status" value="1"/>
</dbReference>
<organism evidence="3">
    <name type="scientific">Lichtheimia ramosa</name>
    <dbReference type="NCBI Taxonomy" id="688394"/>
    <lineage>
        <taxon>Eukaryota</taxon>
        <taxon>Fungi</taxon>
        <taxon>Fungi incertae sedis</taxon>
        <taxon>Mucoromycota</taxon>
        <taxon>Mucoromycotina</taxon>
        <taxon>Mucoromycetes</taxon>
        <taxon>Mucorales</taxon>
        <taxon>Lichtheimiaceae</taxon>
        <taxon>Lichtheimia</taxon>
    </lineage>
</organism>
<keyword evidence="1" id="KW-0547">Nucleotide-binding</keyword>
<reference evidence="3" key="1">
    <citation type="journal article" date="2014" name="Genome Announc.">
        <title>De novo whole-genome sequence and genome annotation of Lichtheimia ramosa.</title>
        <authorList>
            <person name="Linde J."/>
            <person name="Schwartze V."/>
            <person name="Binder U."/>
            <person name="Lass-Florl C."/>
            <person name="Voigt K."/>
            <person name="Horn F."/>
        </authorList>
    </citation>
    <scope>NUCLEOTIDE SEQUENCE</scope>
    <source>
        <strain evidence="3">JMRC FSU:6197</strain>
    </source>
</reference>
<dbReference type="OrthoDB" id="2963168at2759"/>
<evidence type="ECO:0000256" key="2">
    <source>
        <dbReference type="ARBA" id="ARBA00022840"/>
    </source>
</evidence>